<organism evidence="4 5">
    <name type="scientific">Neonectria magnoliae</name>
    <dbReference type="NCBI Taxonomy" id="2732573"/>
    <lineage>
        <taxon>Eukaryota</taxon>
        <taxon>Fungi</taxon>
        <taxon>Dikarya</taxon>
        <taxon>Ascomycota</taxon>
        <taxon>Pezizomycotina</taxon>
        <taxon>Sordariomycetes</taxon>
        <taxon>Hypocreomycetidae</taxon>
        <taxon>Hypocreales</taxon>
        <taxon>Nectriaceae</taxon>
        <taxon>Neonectria</taxon>
    </lineage>
</organism>
<dbReference type="InterPro" id="IPR002110">
    <property type="entry name" value="Ankyrin_rpt"/>
</dbReference>
<dbReference type="Gene3D" id="1.25.40.20">
    <property type="entry name" value="Ankyrin repeat-containing domain"/>
    <property type="match status" value="1"/>
</dbReference>
<dbReference type="Pfam" id="PF12796">
    <property type="entry name" value="Ank_2"/>
    <property type="match status" value="1"/>
</dbReference>
<comment type="caution">
    <text evidence="4">The sequence shown here is derived from an EMBL/GenBank/DDBJ whole genome shotgun (WGS) entry which is preliminary data.</text>
</comment>
<accession>A0ABR1HF86</accession>
<dbReference type="PROSITE" id="PS50088">
    <property type="entry name" value="ANK_REPEAT"/>
    <property type="match status" value="1"/>
</dbReference>
<proteinExistence type="predicted"/>
<name>A0ABR1HF86_9HYPO</name>
<dbReference type="InterPro" id="IPR036770">
    <property type="entry name" value="Ankyrin_rpt-contain_sf"/>
</dbReference>
<dbReference type="PANTHER" id="PTHR24198">
    <property type="entry name" value="ANKYRIN REPEAT AND PROTEIN KINASE DOMAIN-CONTAINING PROTEIN"/>
    <property type="match status" value="1"/>
</dbReference>
<feature type="repeat" description="ANK" evidence="3">
    <location>
        <begin position="25"/>
        <end position="57"/>
    </location>
</feature>
<evidence type="ECO:0000313" key="4">
    <source>
        <dbReference type="EMBL" id="KAK7419847.1"/>
    </source>
</evidence>
<dbReference type="Proteomes" id="UP001498421">
    <property type="component" value="Unassembled WGS sequence"/>
</dbReference>
<dbReference type="PROSITE" id="PS50297">
    <property type="entry name" value="ANK_REP_REGION"/>
    <property type="match status" value="1"/>
</dbReference>
<gene>
    <name evidence="4" type="ORF">QQZ08_010681</name>
</gene>
<keyword evidence="2 3" id="KW-0040">ANK repeat</keyword>
<evidence type="ECO:0000256" key="3">
    <source>
        <dbReference type="PROSITE-ProRule" id="PRU00023"/>
    </source>
</evidence>
<dbReference type="SUPFAM" id="SSF48403">
    <property type="entry name" value="Ankyrin repeat"/>
    <property type="match status" value="1"/>
</dbReference>
<reference evidence="4 5" key="1">
    <citation type="journal article" date="2025" name="Microbiol. Resour. Announc.">
        <title>Draft genome sequences for Neonectria magnoliae and Neonectria punicea, canker pathogens of Liriodendron tulipifera and Acer saccharum in West Virginia.</title>
        <authorList>
            <person name="Petronek H.M."/>
            <person name="Kasson M.T."/>
            <person name="Metheny A.M."/>
            <person name="Stauder C.M."/>
            <person name="Lovett B."/>
            <person name="Lynch S.C."/>
            <person name="Garnas J.R."/>
            <person name="Kasson L.R."/>
            <person name="Stajich J.E."/>
        </authorList>
    </citation>
    <scope>NUCLEOTIDE SEQUENCE [LARGE SCALE GENOMIC DNA]</scope>
    <source>
        <strain evidence="4 5">NRRL 64651</strain>
    </source>
</reference>
<dbReference type="PANTHER" id="PTHR24198:SF165">
    <property type="entry name" value="ANKYRIN REPEAT-CONTAINING PROTEIN-RELATED"/>
    <property type="match status" value="1"/>
</dbReference>
<protein>
    <submittedName>
        <fullName evidence="4">Uncharacterized protein</fullName>
    </submittedName>
</protein>
<sequence length="264" mass="28666">MHKQAAYAGTILEKHPELINIPDKLKKTALHYAVESSSGDMVRLLLENGADVNVHDKDDNTPLHIAILRHDNFICDILMEPRFGVKVLATDLERAWNLAVDAGAGFVIKLLQNLRSKSSKLLTAGDPHTSSALTYSKRGLALILANDNSPEFTEADLAFLLELSRKSETSGDTPLSVDQSDVAATIRAAILKGAGNVAAFLLRRYPIDLQSLDQDEGSIIHLAVVYDAQSVVKLLLDSAGFLATNSTDQAAQRFITQSCSKTLM</sequence>
<keyword evidence="5" id="KW-1185">Reference proteome</keyword>
<dbReference type="EMBL" id="JAZAVK010000143">
    <property type="protein sequence ID" value="KAK7419847.1"/>
    <property type="molecule type" value="Genomic_DNA"/>
</dbReference>
<dbReference type="SMART" id="SM00248">
    <property type="entry name" value="ANK"/>
    <property type="match status" value="3"/>
</dbReference>
<evidence type="ECO:0000313" key="5">
    <source>
        <dbReference type="Proteomes" id="UP001498421"/>
    </source>
</evidence>
<keyword evidence="1" id="KW-0677">Repeat</keyword>
<evidence type="ECO:0000256" key="2">
    <source>
        <dbReference type="ARBA" id="ARBA00023043"/>
    </source>
</evidence>
<evidence type="ECO:0000256" key="1">
    <source>
        <dbReference type="ARBA" id="ARBA00022737"/>
    </source>
</evidence>